<feature type="compositionally biased region" description="Acidic residues" evidence="1">
    <location>
        <begin position="113"/>
        <end position="155"/>
    </location>
</feature>
<feature type="compositionally biased region" description="Low complexity" evidence="1">
    <location>
        <begin position="258"/>
        <end position="277"/>
    </location>
</feature>
<keyword evidence="2" id="KW-0812">Transmembrane</keyword>
<accession>A0AAV5PAP6</accession>
<organism evidence="3 6">
    <name type="scientific">Cellulosimicrobium cellulans</name>
    <name type="common">Arthrobacter luteus</name>
    <dbReference type="NCBI Taxonomy" id="1710"/>
    <lineage>
        <taxon>Bacteria</taxon>
        <taxon>Bacillati</taxon>
        <taxon>Actinomycetota</taxon>
        <taxon>Actinomycetes</taxon>
        <taxon>Micrococcales</taxon>
        <taxon>Promicromonosporaceae</taxon>
        <taxon>Cellulosimicrobium</taxon>
    </lineage>
</organism>
<feature type="region of interest" description="Disordered" evidence="1">
    <location>
        <begin position="110"/>
        <end position="162"/>
    </location>
</feature>
<gene>
    <name evidence="3" type="ORF">Ccel01_27980</name>
    <name evidence="4" type="ORF">FOG94_15520</name>
</gene>
<keyword evidence="5" id="KW-1185">Reference proteome</keyword>
<feature type="region of interest" description="Disordered" evidence="1">
    <location>
        <begin position="250"/>
        <end position="399"/>
    </location>
</feature>
<feature type="compositionally biased region" description="Basic and acidic residues" evidence="1">
    <location>
        <begin position="299"/>
        <end position="311"/>
    </location>
</feature>
<evidence type="ECO:0000256" key="2">
    <source>
        <dbReference type="SAM" id="Phobius"/>
    </source>
</evidence>
<dbReference type="Proteomes" id="UP000319068">
    <property type="component" value="Chromosome"/>
</dbReference>
<dbReference type="RefSeq" id="WP_137281220.1">
    <property type="nucleotide sequence ID" value="NZ_BSTG01000003.1"/>
</dbReference>
<sequence>MLQRIIAALLLVGGLVAVGLGVASATVWRDSDTVVATTAYTGDGTVLVTAPGVLDLVAEDVTIRATAPGEQQVTLAIGREADVTGWVGEDPHGLVTGLSDWDALATRAVDAPAAEDEPAEGETPADGESPAEGESPADAEAPADAESPAEGETPAEGDAAAEAPVVGVDPAGSDMWLEEATGAGSASLRWSDQPGRWQLLAAGVGEDAVAPTVELSWPRQVETPFLWPGVIGGAVLILLGLGIGAASLRPRRRGPSGGTTTSATPAVAPAGTTAGTSSDDADAPDGEVPTDTAQVRMLTRRELREREEADRLAQQQARAQKPRRAWLTGQIPIVARGERRPRTAAQPTVDASAHPTTEDSASTRADAWRRAWGFTPGSDESAPAPAPESDPDETKDSTR</sequence>
<reference evidence="4 5" key="1">
    <citation type="submission" date="2019-07" db="EMBL/GenBank/DDBJ databases">
        <title>Complete Genome Sequence and Methylome Analysis of Arthrobacter luteus NEB113.</title>
        <authorList>
            <person name="Fomenkov A."/>
            <person name="Anton B.P."/>
            <person name="Vincze T."/>
            <person name="Roberts R.J."/>
        </authorList>
    </citation>
    <scope>NUCLEOTIDE SEQUENCE [LARGE SCALE GENOMIC DNA]</scope>
    <source>
        <strain evidence="4 5">NEB113</strain>
    </source>
</reference>
<feature type="transmembrane region" description="Helical" evidence="2">
    <location>
        <begin position="225"/>
        <end position="246"/>
    </location>
</feature>
<keyword evidence="2" id="KW-0472">Membrane</keyword>
<dbReference type="AlphaFoldDB" id="A0AAV5PAP6"/>
<protein>
    <submittedName>
        <fullName evidence="3">Uncharacterized protein</fullName>
    </submittedName>
</protein>
<evidence type="ECO:0000313" key="3">
    <source>
        <dbReference type="EMBL" id="GLY58196.1"/>
    </source>
</evidence>
<dbReference type="EMBL" id="CP041694">
    <property type="protein sequence ID" value="QDP76330.1"/>
    <property type="molecule type" value="Genomic_DNA"/>
</dbReference>
<evidence type="ECO:0000256" key="1">
    <source>
        <dbReference type="SAM" id="MobiDB-lite"/>
    </source>
</evidence>
<dbReference type="Proteomes" id="UP001165168">
    <property type="component" value="Unassembled WGS sequence"/>
</dbReference>
<proteinExistence type="predicted"/>
<feature type="compositionally biased region" description="Polar residues" evidence="1">
    <location>
        <begin position="354"/>
        <end position="363"/>
    </location>
</feature>
<reference evidence="3" key="2">
    <citation type="submission" date="2023-03" db="EMBL/GenBank/DDBJ databases">
        <title>Cellulosimicrobium cellulans NBRC 103059.</title>
        <authorList>
            <person name="Ichikawa N."/>
            <person name="Sato H."/>
            <person name="Tonouchi N."/>
        </authorList>
    </citation>
    <scope>NUCLEOTIDE SEQUENCE</scope>
    <source>
        <strain evidence="3">NBRC 103059</strain>
    </source>
</reference>
<dbReference type="EMBL" id="BSTG01000003">
    <property type="protein sequence ID" value="GLY58196.1"/>
    <property type="molecule type" value="Genomic_DNA"/>
</dbReference>
<evidence type="ECO:0000313" key="6">
    <source>
        <dbReference type="Proteomes" id="UP001165168"/>
    </source>
</evidence>
<evidence type="ECO:0000313" key="4">
    <source>
        <dbReference type="EMBL" id="QDP76330.1"/>
    </source>
</evidence>
<keyword evidence="2" id="KW-1133">Transmembrane helix</keyword>
<name>A0AAV5PAP6_CELCE</name>
<evidence type="ECO:0000313" key="5">
    <source>
        <dbReference type="Proteomes" id="UP000319068"/>
    </source>
</evidence>